<dbReference type="CDD" id="cd00590">
    <property type="entry name" value="RRM_SF"/>
    <property type="match status" value="1"/>
</dbReference>
<dbReference type="Proteomes" id="UP001301769">
    <property type="component" value="Unassembled WGS sequence"/>
</dbReference>
<dbReference type="InterPro" id="IPR035979">
    <property type="entry name" value="RBD_domain_sf"/>
</dbReference>
<dbReference type="AlphaFoldDB" id="A0AAN6Y4N1"/>
<proteinExistence type="predicted"/>
<feature type="non-terminal residue" evidence="2">
    <location>
        <position position="265"/>
    </location>
</feature>
<evidence type="ECO:0000313" key="3">
    <source>
        <dbReference type="Proteomes" id="UP001301769"/>
    </source>
</evidence>
<sequence>ETPAETASTPVRPRRRVVPIAPSPTFSSPLEEGASKLTHFHPMDAIYEGNEPMTDRKRDLLGFSPNYRGNVKNPRNRGNNADESENCSLFITNLPVETTVKELLDGLVALGPFGKVYQTHVMPPYGVHTLASARLLMWDRWSARRVLNVIQEGRLILRGQVARAIWDKNVRVPDARPQDYLSRTLLITGPVHIVDAEYLYDYLNERIFFQTQRVSVLSEFEEERELRWIFGSFYAQAQPAHMALRRRWPPSTGVSIMFGIDPMDV</sequence>
<name>A0AAN6Y4N1_9PEZI</name>
<dbReference type="SUPFAM" id="SSF54928">
    <property type="entry name" value="RNA-binding domain, RBD"/>
    <property type="match status" value="1"/>
</dbReference>
<dbReference type="EMBL" id="MU858125">
    <property type="protein sequence ID" value="KAK4212569.1"/>
    <property type="molecule type" value="Genomic_DNA"/>
</dbReference>
<protein>
    <recommendedName>
        <fullName evidence="4">RRM domain-containing protein</fullName>
    </recommendedName>
</protein>
<gene>
    <name evidence="2" type="ORF">QBC37DRAFT_262477</name>
</gene>
<keyword evidence="3" id="KW-1185">Reference proteome</keyword>
<reference evidence="2" key="2">
    <citation type="submission" date="2023-05" db="EMBL/GenBank/DDBJ databases">
        <authorList>
            <consortium name="Lawrence Berkeley National Laboratory"/>
            <person name="Steindorff A."/>
            <person name="Hensen N."/>
            <person name="Bonometti L."/>
            <person name="Westerberg I."/>
            <person name="Brannstrom I.O."/>
            <person name="Guillou S."/>
            <person name="Cros-Aarteil S."/>
            <person name="Calhoun S."/>
            <person name="Haridas S."/>
            <person name="Kuo A."/>
            <person name="Mondo S."/>
            <person name="Pangilinan J."/>
            <person name="Riley R."/>
            <person name="Labutti K."/>
            <person name="Andreopoulos B."/>
            <person name="Lipzen A."/>
            <person name="Chen C."/>
            <person name="Yanf M."/>
            <person name="Daum C."/>
            <person name="Ng V."/>
            <person name="Clum A."/>
            <person name="Ohm R."/>
            <person name="Martin F."/>
            <person name="Silar P."/>
            <person name="Natvig D."/>
            <person name="Lalanne C."/>
            <person name="Gautier V."/>
            <person name="Ament-Velasquez S.L."/>
            <person name="Kruys A."/>
            <person name="Hutchinson M.I."/>
            <person name="Powell A.J."/>
            <person name="Barry K."/>
            <person name="Miller A.N."/>
            <person name="Grigoriev I.V."/>
            <person name="Debuchy R."/>
            <person name="Gladieux P."/>
            <person name="Thoren M.H."/>
            <person name="Johannesson H."/>
        </authorList>
    </citation>
    <scope>NUCLEOTIDE SEQUENCE</scope>
    <source>
        <strain evidence="2">PSN293</strain>
    </source>
</reference>
<accession>A0AAN6Y4N1</accession>
<evidence type="ECO:0000256" key="1">
    <source>
        <dbReference type="SAM" id="MobiDB-lite"/>
    </source>
</evidence>
<dbReference type="GO" id="GO:0003676">
    <property type="term" value="F:nucleic acid binding"/>
    <property type="evidence" value="ECO:0007669"/>
    <property type="project" value="InterPro"/>
</dbReference>
<feature type="region of interest" description="Disordered" evidence="1">
    <location>
        <begin position="1"/>
        <end position="32"/>
    </location>
</feature>
<organism evidence="2 3">
    <name type="scientific">Rhypophila decipiens</name>
    <dbReference type="NCBI Taxonomy" id="261697"/>
    <lineage>
        <taxon>Eukaryota</taxon>
        <taxon>Fungi</taxon>
        <taxon>Dikarya</taxon>
        <taxon>Ascomycota</taxon>
        <taxon>Pezizomycotina</taxon>
        <taxon>Sordariomycetes</taxon>
        <taxon>Sordariomycetidae</taxon>
        <taxon>Sordariales</taxon>
        <taxon>Naviculisporaceae</taxon>
        <taxon>Rhypophila</taxon>
    </lineage>
</organism>
<feature type="non-terminal residue" evidence="2">
    <location>
        <position position="1"/>
    </location>
</feature>
<evidence type="ECO:0008006" key="4">
    <source>
        <dbReference type="Google" id="ProtNLM"/>
    </source>
</evidence>
<reference evidence="2" key="1">
    <citation type="journal article" date="2023" name="Mol. Phylogenet. Evol.">
        <title>Genome-scale phylogeny and comparative genomics of the fungal order Sordariales.</title>
        <authorList>
            <person name="Hensen N."/>
            <person name="Bonometti L."/>
            <person name="Westerberg I."/>
            <person name="Brannstrom I.O."/>
            <person name="Guillou S."/>
            <person name="Cros-Aarteil S."/>
            <person name="Calhoun S."/>
            <person name="Haridas S."/>
            <person name="Kuo A."/>
            <person name="Mondo S."/>
            <person name="Pangilinan J."/>
            <person name="Riley R."/>
            <person name="LaButti K."/>
            <person name="Andreopoulos B."/>
            <person name="Lipzen A."/>
            <person name="Chen C."/>
            <person name="Yan M."/>
            <person name="Daum C."/>
            <person name="Ng V."/>
            <person name="Clum A."/>
            <person name="Steindorff A."/>
            <person name="Ohm R.A."/>
            <person name="Martin F."/>
            <person name="Silar P."/>
            <person name="Natvig D.O."/>
            <person name="Lalanne C."/>
            <person name="Gautier V."/>
            <person name="Ament-Velasquez S.L."/>
            <person name="Kruys A."/>
            <person name="Hutchinson M.I."/>
            <person name="Powell A.J."/>
            <person name="Barry K."/>
            <person name="Miller A.N."/>
            <person name="Grigoriev I.V."/>
            <person name="Debuchy R."/>
            <person name="Gladieux P."/>
            <person name="Hiltunen Thoren M."/>
            <person name="Johannesson H."/>
        </authorList>
    </citation>
    <scope>NUCLEOTIDE SEQUENCE</scope>
    <source>
        <strain evidence="2">PSN293</strain>
    </source>
</reference>
<evidence type="ECO:0000313" key="2">
    <source>
        <dbReference type="EMBL" id="KAK4212569.1"/>
    </source>
</evidence>
<comment type="caution">
    <text evidence="2">The sequence shown here is derived from an EMBL/GenBank/DDBJ whole genome shotgun (WGS) entry which is preliminary data.</text>
</comment>